<sequence>MSLLSHLKSNTYFPPVGNGPTQLSAIDGAHLSALNFAGGTHLQGHPTDSNHLPIHHPVPSIPPHPTIAFTPKTPHLLNAAPRKKRITYKSQDEKKEALRERSRDNRRRAKERKDYMDRRIAWLEYENECVREILERKTMCLDEVKRQLTRGVTVNRDDGDPVMIQLNWQDLPFYKQGGAEYLFSALNLEKVLFGEPADDYSEDNASSASPVKTKETKRKSSMPTTSQQASNGMRRSSKSTTSGTSSTNSLSSFEEEEFDMEHEEDDAIEESRGVQGSSKAHSDAPLRLTRAQKRKREEAQMETSGDDVYSKRQRKVRATERLVALDLEDQQQAEQHQQEQHQQEQLMAFRQQHQFLQSRQNQIHLQSPPYHPNMSIYDALKANPNRSLEQNNNSRLFIL</sequence>
<evidence type="ECO:0000256" key="1">
    <source>
        <dbReference type="SAM" id="MobiDB-lite"/>
    </source>
</evidence>
<dbReference type="AlphaFoldDB" id="A0A7S1PH78"/>
<feature type="compositionally biased region" description="Low complexity" evidence="1">
    <location>
        <begin position="238"/>
        <end position="252"/>
    </location>
</feature>
<reference evidence="2" key="1">
    <citation type="submission" date="2021-01" db="EMBL/GenBank/DDBJ databases">
        <authorList>
            <person name="Corre E."/>
            <person name="Pelletier E."/>
            <person name="Niang G."/>
            <person name="Scheremetjew M."/>
            <person name="Finn R."/>
            <person name="Kale V."/>
            <person name="Holt S."/>
            <person name="Cochrane G."/>
            <person name="Meng A."/>
            <person name="Brown T."/>
            <person name="Cohen L."/>
        </authorList>
    </citation>
    <scope>NUCLEOTIDE SEQUENCE</scope>
    <source>
        <strain evidence="2">WS</strain>
    </source>
</reference>
<gene>
    <name evidence="2" type="ORF">PCOS0759_LOCUS1516</name>
</gene>
<feature type="region of interest" description="Disordered" evidence="1">
    <location>
        <begin position="198"/>
        <end position="313"/>
    </location>
</feature>
<evidence type="ECO:0000313" key="2">
    <source>
        <dbReference type="EMBL" id="CAD9078284.1"/>
    </source>
</evidence>
<organism evidence="2">
    <name type="scientific">Percolomonas cosmopolitus</name>
    <dbReference type="NCBI Taxonomy" id="63605"/>
    <lineage>
        <taxon>Eukaryota</taxon>
        <taxon>Discoba</taxon>
        <taxon>Heterolobosea</taxon>
        <taxon>Tetramitia</taxon>
        <taxon>Eutetramitia</taxon>
        <taxon>Percolomonadidae</taxon>
        <taxon>Percolomonas</taxon>
    </lineage>
</organism>
<proteinExistence type="predicted"/>
<accession>A0A7S1PH78</accession>
<name>A0A7S1PH78_9EUKA</name>
<feature type="compositionally biased region" description="Polar residues" evidence="1">
    <location>
        <begin position="221"/>
        <end position="234"/>
    </location>
</feature>
<feature type="region of interest" description="Disordered" evidence="1">
    <location>
        <begin position="89"/>
        <end position="111"/>
    </location>
</feature>
<protein>
    <submittedName>
        <fullName evidence="2">Uncharacterized protein</fullName>
    </submittedName>
</protein>
<feature type="compositionally biased region" description="Basic and acidic residues" evidence="1">
    <location>
        <begin position="90"/>
        <end position="103"/>
    </location>
</feature>
<dbReference type="EMBL" id="HBGD01001810">
    <property type="protein sequence ID" value="CAD9078284.1"/>
    <property type="molecule type" value="Transcribed_RNA"/>
</dbReference>
<feature type="compositionally biased region" description="Acidic residues" evidence="1">
    <location>
        <begin position="253"/>
        <end position="268"/>
    </location>
</feature>